<keyword evidence="2" id="KW-0472">Membrane</keyword>
<keyword evidence="4" id="KW-1185">Reference proteome</keyword>
<keyword evidence="2" id="KW-1133">Transmembrane helix</keyword>
<reference evidence="3 4" key="1">
    <citation type="submission" date="2018-06" db="EMBL/GenBank/DDBJ databases">
        <title>A transcriptomic atlas of mushroom development highlights an independent origin of complex multicellularity.</title>
        <authorList>
            <consortium name="DOE Joint Genome Institute"/>
            <person name="Krizsan K."/>
            <person name="Almasi E."/>
            <person name="Merenyi Z."/>
            <person name="Sahu N."/>
            <person name="Viragh M."/>
            <person name="Koszo T."/>
            <person name="Mondo S."/>
            <person name="Kiss B."/>
            <person name="Balint B."/>
            <person name="Kues U."/>
            <person name="Barry K."/>
            <person name="Hegedus J.C."/>
            <person name="Henrissat B."/>
            <person name="Johnson J."/>
            <person name="Lipzen A."/>
            <person name="Ohm R."/>
            <person name="Nagy I."/>
            <person name="Pangilinan J."/>
            <person name="Yan J."/>
            <person name="Xiong Y."/>
            <person name="Grigoriev I.V."/>
            <person name="Hibbett D.S."/>
            <person name="Nagy L.G."/>
        </authorList>
    </citation>
    <scope>NUCLEOTIDE SEQUENCE [LARGE SCALE GENOMIC DNA]</scope>
    <source>
        <strain evidence="3 4">SZMC22713</strain>
    </source>
</reference>
<evidence type="ECO:0000256" key="2">
    <source>
        <dbReference type="SAM" id="Phobius"/>
    </source>
</evidence>
<proteinExistence type="predicted"/>
<feature type="transmembrane region" description="Helical" evidence="2">
    <location>
        <begin position="87"/>
        <end position="103"/>
    </location>
</feature>
<evidence type="ECO:0000313" key="4">
    <source>
        <dbReference type="Proteomes" id="UP000294933"/>
    </source>
</evidence>
<name>A0A4Y7PFU7_9AGAM</name>
<evidence type="ECO:0000256" key="1">
    <source>
        <dbReference type="SAM" id="MobiDB-lite"/>
    </source>
</evidence>
<dbReference type="AlphaFoldDB" id="A0A4Y7PFU7"/>
<evidence type="ECO:0000313" key="3">
    <source>
        <dbReference type="EMBL" id="TDL14076.1"/>
    </source>
</evidence>
<sequence>MDEDVNAFISSSSPHVRRPTGSGRINRNLHPDSELRRSNGQTRFVPVQHPKLTLYRLSIVLLTAGFGTSKALSAYRGHSSTPTTLEWVYGVVLTIAFYWVGLYEDNPPPQMMWLFDKDYSFDVLRATRTRMYPPSSMIYLLTFTSSENVSHLNCHGHCINPHMVRCSIRAILLRL</sequence>
<dbReference type="EMBL" id="ML170395">
    <property type="protein sequence ID" value="TDL14076.1"/>
    <property type="molecule type" value="Genomic_DNA"/>
</dbReference>
<feature type="transmembrane region" description="Helical" evidence="2">
    <location>
        <begin position="53"/>
        <end position="75"/>
    </location>
</feature>
<protein>
    <submittedName>
        <fullName evidence="3">Uncharacterized protein</fullName>
    </submittedName>
</protein>
<feature type="region of interest" description="Disordered" evidence="1">
    <location>
        <begin position="1"/>
        <end position="42"/>
    </location>
</feature>
<dbReference type="VEuPathDB" id="FungiDB:BD410DRAFT_290972"/>
<accession>A0A4Y7PFU7</accession>
<keyword evidence="2" id="KW-0812">Transmembrane</keyword>
<organism evidence="3 4">
    <name type="scientific">Rickenella mellea</name>
    <dbReference type="NCBI Taxonomy" id="50990"/>
    <lineage>
        <taxon>Eukaryota</taxon>
        <taxon>Fungi</taxon>
        <taxon>Dikarya</taxon>
        <taxon>Basidiomycota</taxon>
        <taxon>Agaricomycotina</taxon>
        <taxon>Agaricomycetes</taxon>
        <taxon>Hymenochaetales</taxon>
        <taxon>Rickenellaceae</taxon>
        <taxon>Rickenella</taxon>
    </lineage>
</organism>
<gene>
    <name evidence="3" type="ORF">BD410DRAFT_290972</name>
</gene>
<dbReference type="Proteomes" id="UP000294933">
    <property type="component" value="Unassembled WGS sequence"/>
</dbReference>
<dbReference type="OrthoDB" id="3268450at2759"/>